<proteinExistence type="predicted"/>
<dbReference type="Proteomes" id="UP000807716">
    <property type="component" value="Unassembled WGS sequence"/>
</dbReference>
<name>A0A9P6TWR2_9FUNG</name>
<gene>
    <name evidence="3" type="ORF">DFQ27_009380</name>
</gene>
<feature type="domain" description="Lysine-specific metallo-endopeptidase" evidence="2">
    <location>
        <begin position="48"/>
        <end position="189"/>
    </location>
</feature>
<accession>A0A9P6TWR2</accession>
<organism evidence="3 4">
    <name type="scientific">Actinomortierella ambigua</name>
    <dbReference type="NCBI Taxonomy" id="1343610"/>
    <lineage>
        <taxon>Eukaryota</taxon>
        <taxon>Fungi</taxon>
        <taxon>Fungi incertae sedis</taxon>
        <taxon>Mucoromycota</taxon>
        <taxon>Mortierellomycotina</taxon>
        <taxon>Mortierellomycetes</taxon>
        <taxon>Mortierellales</taxon>
        <taxon>Mortierellaceae</taxon>
        <taxon>Actinomortierella</taxon>
    </lineage>
</organism>
<evidence type="ECO:0000256" key="1">
    <source>
        <dbReference type="SAM" id="SignalP"/>
    </source>
</evidence>
<dbReference type="OrthoDB" id="412874at2759"/>
<sequence>MKSVIFSALLLMPAVVRAAEFVQCTTEQQNDINDATNRFKTLVTDSQNYLANLAKTSSGTPAPSPSPRYTTWFGTYTDRGSEDVQNFFDHLSRNNFNFYTFSCTCNDDPEGGYVHVDEFGKVRLCSGFLKAPSTGTDSKAGILIRLATRFSQNGQSRFDARNQEQCKELAMFDERAAVLNAYNLQYFAENNPPEN</sequence>
<dbReference type="Pfam" id="PF14521">
    <property type="entry name" value="Aspzincin_M35"/>
    <property type="match status" value="1"/>
</dbReference>
<keyword evidence="4" id="KW-1185">Reference proteome</keyword>
<feature type="chain" id="PRO_5040178705" description="Lysine-specific metallo-endopeptidase domain-containing protein" evidence="1">
    <location>
        <begin position="19"/>
        <end position="195"/>
    </location>
</feature>
<dbReference type="GO" id="GO:0004222">
    <property type="term" value="F:metalloendopeptidase activity"/>
    <property type="evidence" value="ECO:0007669"/>
    <property type="project" value="InterPro"/>
</dbReference>
<keyword evidence="1" id="KW-0732">Signal</keyword>
<protein>
    <recommendedName>
        <fullName evidence="2">Lysine-specific metallo-endopeptidase domain-containing protein</fullName>
    </recommendedName>
</protein>
<dbReference type="Gene3D" id="3.40.390.10">
    <property type="entry name" value="Collagenase (Catalytic Domain)"/>
    <property type="match status" value="1"/>
</dbReference>
<comment type="caution">
    <text evidence="3">The sequence shown here is derived from an EMBL/GenBank/DDBJ whole genome shotgun (WGS) entry which is preliminary data.</text>
</comment>
<dbReference type="InterPro" id="IPR029463">
    <property type="entry name" value="Lys_MEP"/>
</dbReference>
<reference evidence="3" key="1">
    <citation type="journal article" date="2020" name="Fungal Divers.">
        <title>Resolving the Mortierellaceae phylogeny through synthesis of multi-gene phylogenetics and phylogenomics.</title>
        <authorList>
            <person name="Vandepol N."/>
            <person name="Liber J."/>
            <person name="Desiro A."/>
            <person name="Na H."/>
            <person name="Kennedy M."/>
            <person name="Barry K."/>
            <person name="Grigoriev I.V."/>
            <person name="Miller A.N."/>
            <person name="O'Donnell K."/>
            <person name="Stajich J.E."/>
            <person name="Bonito G."/>
        </authorList>
    </citation>
    <scope>NUCLEOTIDE SEQUENCE</scope>
    <source>
        <strain evidence="3">BC1065</strain>
    </source>
</reference>
<dbReference type="InterPro" id="IPR024079">
    <property type="entry name" value="MetalloPept_cat_dom_sf"/>
</dbReference>
<dbReference type="EMBL" id="JAAAJB010000854">
    <property type="protein sequence ID" value="KAG0250506.1"/>
    <property type="molecule type" value="Genomic_DNA"/>
</dbReference>
<dbReference type="AlphaFoldDB" id="A0A9P6TWR2"/>
<dbReference type="SUPFAM" id="SSF55486">
    <property type="entry name" value="Metalloproteases ('zincins'), catalytic domain"/>
    <property type="match status" value="1"/>
</dbReference>
<feature type="signal peptide" evidence="1">
    <location>
        <begin position="1"/>
        <end position="18"/>
    </location>
</feature>
<evidence type="ECO:0000313" key="4">
    <source>
        <dbReference type="Proteomes" id="UP000807716"/>
    </source>
</evidence>
<evidence type="ECO:0000313" key="3">
    <source>
        <dbReference type="EMBL" id="KAG0250506.1"/>
    </source>
</evidence>
<dbReference type="SMART" id="SM01351">
    <property type="entry name" value="Aspzincin_M35"/>
    <property type="match status" value="1"/>
</dbReference>
<evidence type="ECO:0000259" key="2">
    <source>
        <dbReference type="SMART" id="SM01351"/>
    </source>
</evidence>